<keyword evidence="2" id="KW-1185">Reference proteome</keyword>
<evidence type="ECO:0000313" key="2">
    <source>
        <dbReference type="Proteomes" id="UP000183769"/>
    </source>
</evidence>
<dbReference type="Proteomes" id="UP000183769">
    <property type="component" value="Unassembled WGS sequence"/>
</dbReference>
<reference evidence="2" key="1">
    <citation type="submission" date="2016-10" db="EMBL/GenBank/DDBJ databases">
        <authorList>
            <person name="Varghese N."/>
            <person name="Submissions S."/>
        </authorList>
    </citation>
    <scope>NUCLEOTIDE SEQUENCE [LARGE SCALE GENOMIC DNA]</scope>
    <source>
        <strain evidence="2">CGMCC 1.10329</strain>
    </source>
</reference>
<gene>
    <name evidence="1" type="ORF">SAMN05216277_11171</name>
</gene>
<proteinExistence type="predicted"/>
<dbReference type="AlphaFoldDB" id="A0A1I5U2A7"/>
<sequence>MAFELLAQRSQDSVTLRNVVLCRLPTAIRSLWLAAEPTTDDGLLPPISSFVRISHAEAGGRAVYVS</sequence>
<evidence type="ECO:0000313" key="1">
    <source>
        <dbReference type="EMBL" id="SFP89301.1"/>
    </source>
</evidence>
<dbReference type="EMBL" id="FOXI01000011">
    <property type="protein sequence ID" value="SFP89301.1"/>
    <property type="molecule type" value="Genomic_DNA"/>
</dbReference>
<protein>
    <submittedName>
        <fullName evidence="1">Uncharacterized protein</fullName>
    </submittedName>
</protein>
<organism evidence="1 2">
    <name type="scientific">Halolamina pelagica</name>
    <dbReference type="NCBI Taxonomy" id="699431"/>
    <lineage>
        <taxon>Archaea</taxon>
        <taxon>Methanobacteriati</taxon>
        <taxon>Methanobacteriota</taxon>
        <taxon>Stenosarchaea group</taxon>
        <taxon>Halobacteria</taxon>
        <taxon>Halobacteriales</taxon>
        <taxon>Haloferacaceae</taxon>
    </lineage>
</organism>
<accession>A0A1I5U2A7</accession>
<name>A0A1I5U2A7_9EURY</name>